<protein>
    <recommendedName>
        <fullName evidence="4">Zn(2)-C6 fungal-type domain-containing protein</fullName>
    </recommendedName>
</protein>
<sequence length="837" mass="94502">MESTQSVRFAKKSASRKRAAKACLKCRSRKVRCDVTRTKQPCTNCRLDDDECVVAPRGSSVQLLHVERPPALAFRPHGSLHDDLPGAFDEMSQVTVPSWRTPPSSSRHHDRDLSPQSTTDAVLSEKDQCYNHLETASPLNSYGEDADMLAFIQAVEEEACAEDTAPRPPLRSQLKALYSSMPFLKAPDIRDCDLSHLQAQGCLQLPSKTILDEFIRHYFLYVHPMLPLLNEADFWKSYEATLPDAGLECGGSPVSLFLLQAMMFASCTFVTKESLQVLGFPDIHQAKESFYTKAKMLYEFNTDPDPVSIAQAALLLTYWCPTFRPGPRKPNSKWLRIAVNHCKTCKADKYATTHQDRDITAQDLKKQNVLKRVWWCCIIRDRIMPICVRRKIQITRAEFDFDSHPPLGFDDLLDDLESSRVYSVATKHTLLVTLERLTELCASLTDVLGLVYPTENVPVLDAQANSTAFAKVQDHRRVLQQWAEDTHPPLAHQDLSHGTGASQNSTVLFTNLVWIYYHAARVALYNYELHLAIILGLATQELTSSIETHFLENNRKDLRSASKSITDCLSRLLRLRLARWLPSSAVACSALPLALHMLDVKLSSDSEPQVRTHPGIVAKQSRLNVLIQAMKELHPKYDGVDSISQTIRYFMERTNLAESASASTSLVKGRADILARSPTYYLRLALTIDLSLSQDRLPEESDFPTRLRPLLAGTRYSSPTLLRQLNIFQRDGSVKLDPHRLRQRKSPAPSCQTISQWTSDDRSVHFALEMGIVVDEWAAANVCQDEAVADTSPLTDKDNCWERTEDETHESSSFVREFEDLGHLTQWDSNDQPVYFA</sequence>
<keyword evidence="6" id="KW-1185">Reference proteome</keyword>
<evidence type="ECO:0000313" key="6">
    <source>
        <dbReference type="Proteomes" id="UP000635477"/>
    </source>
</evidence>
<dbReference type="PROSITE" id="PS50048">
    <property type="entry name" value="ZN2_CY6_FUNGAL_2"/>
    <property type="match status" value="1"/>
</dbReference>
<dbReference type="PANTHER" id="PTHR47425">
    <property type="entry name" value="FARB-RELATED"/>
    <property type="match status" value="1"/>
</dbReference>
<dbReference type="InterPro" id="IPR036864">
    <property type="entry name" value="Zn2-C6_fun-type_DNA-bd_sf"/>
</dbReference>
<accession>A0A8H4UET0</accession>
<name>A0A8H4UET0_9HYPO</name>
<feature type="domain" description="Zn(2)-C6 fungal-type" evidence="4">
    <location>
        <begin position="22"/>
        <end position="54"/>
    </location>
</feature>
<comment type="caution">
    <text evidence="5">The sequence shown here is derived from an EMBL/GenBank/DDBJ whole genome shotgun (WGS) entry which is preliminary data.</text>
</comment>
<feature type="compositionally biased region" description="Polar residues" evidence="3">
    <location>
        <begin position="95"/>
        <end position="105"/>
    </location>
</feature>
<dbReference type="Pfam" id="PF00172">
    <property type="entry name" value="Zn_clus"/>
    <property type="match status" value="1"/>
</dbReference>
<dbReference type="AlphaFoldDB" id="A0A8H4UET0"/>
<dbReference type="SUPFAM" id="SSF57701">
    <property type="entry name" value="Zn2/Cys6 DNA-binding domain"/>
    <property type="match status" value="1"/>
</dbReference>
<keyword evidence="2" id="KW-0539">Nucleus</keyword>
<dbReference type="OrthoDB" id="5121955at2759"/>
<dbReference type="Pfam" id="PF04082">
    <property type="entry name" value="Fungal_trans"/>
    <property type="match status" value="1"/>
</dbReference>
<evidence type="ECO:0000256" key="3">
    <source>
        <dbReference type="SAM" id="MobiDB-lite"/>
    </source>
</evidence>
<dbReference type="GO" id="GO:0006351">
    <property type="term" value="P:DNA-templated transcription"/>
    <property type="evidence" value="ECO:0007669"/>
    <property type="project" value="InterPro"/>
</dbReference>
<evidence type="ECO:0000256" key="1">
    <source>
        <dbReference type="ARBA" id="ARBA00022723"/>
    </source>
</evidence>
<proteinExistence type="predicted"/>
<organism evidence="5 6">
    <name type="scientific">Fusarium zealandicum</name>
    <dbReference type="NCBI Taxonomy" id="1053134"/>
    <lineage>
        <taxon>Eukaryota</taxon>
        <taxon>Fungi</taxon>
        <taxon>Dikarya</taxon>
        <taxon>Ascomycota</taxon>
        <taxon>Pezizomycotina</taxon>
        <taxon>Sordariomycetes</taxon>
        <taxon>Hypocreomycetidae</taxon>
        <taxon>Hypocreales</taxon>
        <taxon>Nectriaceae</taxon>
        <taxon>Fusarium</taxon>
        <taxon>Fusarium staphyleae species complex</taxon>
    </lineage>
</organism>
<gene>
    <name evidence="5" type="ORF">FZEAL_7969</name>
</gene>
<evidence type="ECO:0000313" key="5">
    <source>
        <dbReference type="EMBL" id="KAF4975212.1"/>
    </source>
</evidence>
<dbReference type="SMART" id="SM00066">
    <property type="entry name" value="GAL4"/>
    <property type="match status" value="1"/>
</dbReference>
<dbReference type="CDD" id="cd12148">
    <property type="entry name" value="fungal_TF_MHR"/>
    <property type="match status" value="1"/>
</dbReference>
<dbReference type="Proteomes" id="UP000635477">
    <property type="component" value="Unassembled WGS sequence"/>
</dbReference>
<reference evidence="5" key="1">
    <citation type="journal article" date="2020" name="BMC Genomics">
        <title>Correction to: Identification and distribution of gene clusters required for synthesis of sphingolipid metabolism inhibitors in diverse species of the filamentous fungus Fusarium.</title>
        <authorList>
            <person name="Kim H.S."/>
            <person name="Lohmar J.M."/>
            <person name="Busman M."/>
            <person name="Brown D.W."/>
            <person name="Naumann T.A."/>
            <person name="Divon H.H."/>
            <person name="Lysoe E."/>
            <person name="Uhlig S."/>
            <person name="Proctor R.H."/>
        </authorList>
    </citation>
    <scope>NUCLEOTIDE SEQUENCE</scope>
    <source>
        <strain evidence="5">NRRL 22465</strain>
    </source>
</reference>
<dbReference type="InterPro" id="IPR001138">
    <property type="entry name" value="Zn2Cys6_DnaBD"/>
</dbReference>
<dbReference type="InterPro" id="IPR052761">
    <property type="entry name" value="Fungal_Detox/Toxin_TFs"/>
</dbReference>
<evidence type="ECO:0000256" key="2">
    <source>
        <dbReference type="ARBA" id="ARBA00023242"/>
    </source>
</evidence>
<dbReference type="GO" id="GO:0000981">
    <property type="term" value="F:DNA-binding transcription factor activity, RNA polymerase II-specific"/>
    <property type="evidence" value="ECO:0007669"/>
    <property type="project" value="InterPro"/>
</dbReference>
<feature type="region of interest" description="Disordered" evidence="3">
    <location>
        <begin position="95"/>
        <end position="120"/>
    </location>
</feature>
<dbReference type="Gene3D" id="4.10.240.10">
    <property type="entry name" value="Zn(2)-C6 fungal-type DNA-binding domain"/>
    <property type="match status" value="1"/>
</dbReference>
<dbReference type="PROSITE" id="PS00463">
    <property type="entry name" value="ZN2_CY6_FUNGAL_1"/>
    <property type="match status" value="1"/>
</dbReference>
<dbReference type="EMBL" id="JABEYC010000662">
    <property type="protein sequence ID" value="KAF4975212.1"/>
    <property type="molecule type" value="Genomic_DNA"/>
</dbReference>
<reference evidence="5" key="2">
    <citation type="submission" date="2020-05" db="EMBL/GenBank/DDBJ databases">
        <authorList>
            <person name="Kim H.-S."/>
            <person name="Proctor R.H."/>
            <person name="Brown D.W."/>
        </authorList>
    </citation>
    <scope>NUCLEOTIDE SEQUENCE</scope>
    <source>
        <strain evidence="5">NRRL 22465</strain>
    </source>
</reference>
<dbReference type="InterPro" id="IPR007219">
    <property type="entry name" value="XnlR_reg_dom"/>
</dbReference>
<dbReference type="GO" id="GO:0008270">
    <property type="term" value="F:zinc ion binding"/>
    <property type="evidence" value="ECO:0007669"/>
    <property type="project" value="InterPro"/>
</dbReference>
<dbReference type="CDD" id="cd00067">
    <property type="entry name" value="GAL4"/>
    <property type="match status" value="1"/>
</dbReference>
<dbReference type="PANTHER" id="PTHR47425:SF2">
    <property type="entry name" value="FARB-RELATED"/>
    <property type="match status" value="1"/>
</dbReference>
<evidence type="ECO:0000259" key="4">
    <source>
        <dbReference type="PROSITE" id="PS50048"/>
    </source>
</evidence>
<dbReference type="GO" id="GO:0003677">
    <property type="term" value="F:DNA binding"/>
    <property type="evidence" value="ECO:0007669"/>
    <property type="project" value="InterPro"/>
</dbReference>
<keyword evidence="1" id="KW-0479">Metal-binding</keyword>